<evidence type="ECO:0000313" key="1">
    <source>
        <dbReference type="Proteomes" id="UP000887576"/>
    </source>
</evidence>
<name>A0AC34Q5P5_9BILA</name>
<dbReference type="WBParaSite" id="JU765_v2.g13206.t1">
    <property type="protein sequence ID" value="JU765_v2.g13206.t1"/>
    <property type="gene ID" value="JU765_v2.g13206"/>
</dbReference>
<protein>
    <submittedName>
        <fullName evidence="2">Uncharacterized protein</fullName>
    </submittedName>
</protein>
<accession>A0AC34Q5P5</accession>
<sequence>MDTVAANYESFPHFNRSQWDEATIDTKKWAESTPHQSSEDVHSETASSPYSTSGTIASESNPTPSPEVKPETTELTSQPPDSDEQDVKSTFDELNVDVSSPSNVIENFPNLPSAEFENATIVMGAKFSSFDHFESVFKPWMHKHYHPFRVASSEQMRHPDGAQDMRFRYRYIVYHCVHYGNPRMRGNGKRPNQSYLPSGCKAMLRLNLNYGDQALRITTLHTEHQNHEIGPEHFGAKRPKFSPHCDKVKKGSPGSVSSNSGKHSPNSSVSSSWSPLTRSQPFPVMKEEIGPKTPSLSTLLATAYNNTGSVFPTQQTQILQTLLQHPSAVVSSSEQVNKIQPVVLGQKENLHVSNPPNFAQLPIQNLLSLPTSHLSSATPNSLTPSFSTDLLTKMVEMIQHQTIHSYMERARQNKHRTLQDEYQQLLQSLSSCYLNLDMEILDRAVQLLRQVVEFVRIPPK</sequence>
<organism evidence="1 2">
    <name type="scientific">Panagrolaimus sp. JU765</name>
    <dbReference type="NCBI Taxonomy" id="591449"/>
    <lineage>
        <taxon>Eukaryota</taxon>
        <taxon>Metazoa</taxon>
        <taxon>Ecdysozoa</taxon>
        <taxon>Nematoda</taxon>
        <taxon>Chromadorea</taxon>
        <taxon>Rhabditida</taxon>
        <taxon>Tylenchina</taxon>
        <taxon>Panagrolaimomorpha</taxon>
        <taxon>Panagrolaimoidea</taxon>
        <taxon>Panagrolaimidae</taxon>
        <taxon>Panagrolaimus</taxon>
    </lineage>
</organism>
<reference evidence="2" key="1">
    <citation type="submission" date="2022-11" db="UniProtKB">
        <authorList>
            <consortium name="WormBaseParasite"/>
        </authorList>
    </citation>
    <scope>IDENTIFICATION</scope>
</reference>
<proteinExistence type="predicted"/>
<dbReference type="Proteomes" id="UP000887576">
    <property type="component" value="Unplaced"/>
</dbReference>
<evidence type="ECO:0000313" key="2">
    <source>
        <dbReference type="WBParaSite" id="JU765_v2.g13206.t1"/>
    </source>
</evidence>